<gene>
    <name evidence="1" type="ORF">F443_13125</name>
</gene>
<accession>V9EUA8</accession>
<keyword evidence="2" id="KW-1185">Reference proteome</keyword>
<protein>
    <submittedName>
        <fullName evidence="1">Uncharacterized protein</fullName>
    </submittedName>
</protein>
<dbReference type="Proteomes" id="UP000018721">
    <property type="component" value="Unassembled WGS sequence"/>
</dbReference>
<evidence type="ECO:0000313" key="1">
    <source>
        <dbReference type="EMBL" id="ETI41662.1"/>
    </source>
</evidence>
<reference evidence="1 2" key="1">
    <citation type="submission" date="2013-11" db="EMBL/GenBank/DDBJ databases">
        <title>The Genome Sequence of Phytophthora parasitica P1569.</title>
        <authorList>
            <consortium name="The Broad Institute Genomics Platform"/>
            <person name="Russ C."/>
            <person name="Tyler B."/>
            <person name="Panabieres F."/>
            <person name="Shan W."/>
            <person name="Tripathy S."/>
            <person name="Grunwald N."/>
            <person name="Machado M."/>
            <person name="Johnson C.S."/>
            <person name="Arredondo F."/>
            <person name="Hong C."/>
            <person name="Coffey M."/>
            <person name="Young S.K."/>
            <person name="Zeng Q."/>
            <person name="Gargeya S."/>
            <person name="Fitzgerald M."/>
            <person name="Abouelleil A."/>
            <person name="Alvarado L."/>
            <person name="Chapman S.B."/>
            <person name="Gainer-Dewar J."/>
            <person name="Goldberg J."/>
            <person name="Griggs A."/>
            <person name="Gujja S."/>
            <person name="Hansen M."/>
            <person name="Howarth C."/>
            <person name="Imamovic A."/>
            <person name="Ireland A."/>
            <person name="Larimer J."/>
            <person name="McCowan C."/>
            <person name="Murphy C."/>
            <person name="Pearson M."/>
            <person name="Poon T.W."/>
            <person name="Priest M."/>
            <person name="Roberts A."/>
            <person name="Saif S."/>
            <person name="Shea T."/>
            <person name="Sykes S."/>
            <person name="Wortman J."/>
            <person name="Nusbaum C."/>
            <person name="Birren B."/>
        </authorList>
    </citation>
    <scope>NUCLEOTIDE SEQUENCE [LARGE SCALE GENOMIC DNA]</scope>
    <source>
        <strain evidence="1 2">P1569</strain>
    </source>
</reference>
<dbReference type="HOGENOM" id="CLU_2202217_0_0_1"/>
<dbReference type="AlphaFoldDB" id="V9EUA8"/>
<name>V9EUA8_PHYNI</name>
<sequence length="108" mass="12352">MRHRCLIPNNQNGPVYQFRFLALFRNMFRLSSIWTFQDSIPCELAHCGRDQRLGSQGLLWVTASEINEAKLTNHKVQHVFRVAIPLRTAVNGVGRSDIPFTVKKQTAS</sequence>
<organism evidence="1 2">
    <name type="scientific">Phytophthora nicotianae P1569</name>
    <dbReference type="NCBI Taxonomy" id="1317065"/>
    <lineage>
        <taxon>Eukaryota</taxon>
        <taxon>Sar</taxon>
        <taxon>Stramenopiles</taxon>
        <taxon>Oomycota</taxon>
        <taxon>Peronosporomycetes</taxon>
        <taxon>Peronosporales</taxon>
        <taxon>Peronosporaceae</taxon>
        <taxon>Phytophthora</taxon>
    </lineage>
</organism>
<evidence type="ECO:0000313" key="2">
    <source>
        <dbReference type="Proteomes" id="UP000018721"/>
    </source>
</evidence>
<dbReference type="EMBL" id="ANIZ01002244">
    <property type="protein sequence ID" value="ETI41662.1"/>
    <property type="molecule type" value="Genomic_DNA"/>
</dbReference>
<comment type="caution">
    <text evidence="1">The sequence shown here is derived from an EMBL/GenBank/DDBJ whole genome shotgun (WGS) entry which is preliminary data.</text>
</comment>
<proteinExistence type="predicted"/>